<sequence>MSKYKPFSTQRLIIRPVTIKDAPFILELMNTPKWIKYIGERHVKTVEKAEAYIKEKAFPQLEKHGYTNNVIIRKEDNTKLGTCGLYHREGKEDPDIGFAFLPNNEGKGYAFEANNKLMHVAKENYGLTELSAFTLEDNKSSRKLLERLGFKLLGIGNLPNNDEDLLHYHRVLDFNNK</sequence>
<dbReference type="EMBL" id="JACOME010000002">
    <property type="protein sequence ID" value="MBC3846570.1"/>
    <property type="molecule type" value="Genomic_DNA"/>
</dbReference>
<dbReference type="PANTHER" id="PTHR43792:SF1">
    <property type="entry name" value="N-ACETYLTRANSFERASE DOMAIN-CONTAINING PROTEIN"/>
    <property type="match status" value="1"/>
</dbReference>
<proteinExistence type="predicted"/>
<dbReference type="PROSITE" id="PS51186">
    <property type="entry name" value="GNAT"/>
    <property type="match status" value="1"/>
</dbReference>
<evidence type="ECO:0000259" key="1">
    <source>
        <dbReference type="PROSITE" id="PS51186"/>
    </source>
</evidence>
<accession>A0ABR6Y1H7</accession>
<dbReference type="SUPFAM" id="SSF55729">
    <property type="entry name" value="Acyl-CoA N-acyltransferases (Nat)"/>
    <property type="match status" value="1"/>
</dbReference>
<name>A0ABR6Y1H7_9FLAO</name>
<gene>
    <name evidence="2" type="ORF">H6H04_09285</name>
</gene>
<dbReference type="RefSeq" id="WP_186845682.1">
    <property type="nucleotide sequence ID" value="NZ_JACOME010000002.1"/>
</dbReference>
<dbReference type="Proteomes" id="UP000607435">
    <property type="component" value="Unassembled WGS sequence"/>
</dbReference>
<dbReference type="PANTHER" id="PTHR43792">
    <property type="entry name" value="GNAT FAMILY, PUTATIVE (AFU_ORTHOLOGUE AFUA_3G00765)-RELATED-RELATED"/>
    <property type="match status" value="1"/>
</dbReference>
<comment type="caution">
    <text evidence="2">The sequence shown here is derived from an EMBL/GenBank/DDBJ whole genome shotgun (WGS) entry which is preliminary data.</text>
</comment>
<keyword evidence="3" id="KW-1185">Reference proteome</keyword>
<dbReference type="Gene3D" id="3.40.630.30">
    <property type="match status" value="1"/>
</dbReference>
<dbReference type="InterPro" id="IPR051531">
    <property type="entry name" value="N-acetyltransferase"/>
</dbReference>
<protein>
    <submittedName>
        <fullName evidence="2">GNAT family N-acetyltransferase</fullName>
    </submittedName>
</protein>
<dbReference type="Pfam" id="PF13302">
    <property type="entry name" value="Acetyltransf_3"/>
    <property type="match status" value="1"/>
</dbReference>
<evidence type="ECO:0000313" key="3">
    <source>
        <dbReference type="Proteomes" id="UP000607435"/>
    </source>
</evidence>
<reference evidence="2 3" key="1">
    <citation type="submission" date="2020-08" db="EMBL/GenBank/DDBJ databases">
        <title>Winogradskyella ouciana sp. nov., isolated from the hadal seawater of the Mariana Trench.</title>
        <authorList>
            <person name="He X."/>
        </authorList>
    </citation>
    <scope>NUCLEOTIDE SEQUENCE [LARGE SCALE GENOMIC DNA]</scope>
    <source>
        <strain evidence="2 3">KCTC 22026</strain>
    </source>
</reference>
<organism evidence="2 3">
    <name type="scientific">Winogradskyella echinorum</name>
    <dbReference type="NCBI Taxonomy" id="538189"/>
    <lineage>
        <taxon>Bacteria</taxon>
        <taxon>Pseudomonadati</taxon>
        <taxon>Bacteroidota</taxon>
        <taxon>Flavobacteriia</taxon>
        <taxon>Flavobacteriales</taxon>
        <taxon>Flavobacteriaceae</taxon>
        <taxon>Winogradskyella</taxon>
    </lineage>
</organism>
<dbReference type="InterPro" id="IPR016181">
    <property type="entry name" value="Acyl_CoA_acyltransferase"/>
</dbReference>
<dbReference type="InterPro" id="IPR000182">
    <property type="entry name" value="GNAT_dom"/>
</dbReference>
<evidence type="ECO:0000313" key="2">
    <source>
        <dbReference type="EMBL" id="MBC3846570.1"/>
    </source>
</evidence>
<feature type="domain" description="N-acetyltransferase" evidence="1">
    <location>
        <begin position="12"/>
        <end position="175"/>
    </location>
</feature>